<evidence type="ECO:0000313" key="2">
    <source>
        <dbReference type="RefSeq" id="XP_059603852.1"/>
    </source>
</evidence>
<dbReference type="KEGG" id="ang:An07g10360"/>
<dbReference type="RefSeq" id="XP_059603852.1">
    <property type="nucleotide sequence ID" value="XM_059748753.1"/>
</dbReference>
<name>A0AAJ8BTY7_ASPNG</name>
<protein>
    <submittedName>
        <fullName evidence="2">Uncharacterized protein</fullName>
    </submittedName>
</protein>
<dbReference type="GeneID" id="84591549"/>
<feature type="compositionally biased region" description="Basic and acidic residues" evidence="1">
    <location>
        <begin position="33"/>
        <end position="48"/>
    </location>
</feature>
<feature type="region of interest" description="Disordered" evidence="1">
    <location>
        <begin position="33"/>
        <end position="101"/>
    </location>
</feature>
<dbReference type="AlphaFoldDB" id="A0AAJ8BTY7"/>
<accession>A0AAJ8BTY7</accession>
<evidence type="ECO:0000256" key="1">
    <source>
        <dbReference type="SAM" id="MobiDB-lite"/>
    </source>
</evidence>
<sequence length="101" mass="10846">MQGQGVAEEKASIQYQTAAGSWLNVEQLAGIDFREERKKKRGVDEKENLGIGDGVEAQMASWPGDNTESSGAWPESSVPPGPLLEPRLRPPSCSSAVTANY</sequence>
<feature type="compositionally biased region" description="Polar residues" evidence="1">
    <location>
        <begin position="92"/>
        <end position="101"/>
    </location>
</feature>
<reference evidence="2" key="2">
    <citation type="submission" date="2025-08" db="UniProtKB">
        <authorList>
            <consortium name="RefSeq"/>
        </authorList>
    </citation>
    <scope>IDENTIFICATION</scope>
</reference>
<proteinExistence type="predicted"/>
<dbReference type="VEuPathDB" id="FungiDB:An07g10360"/>
<reference evidence="2" key="1">
    <citation type="submission" date="2025-02" db="EMBL/GenBank/DDBJ databases">
        <authorList>
            <consortium name="NCBI Genome Project"/>
        </authorList>
    </citation>
    <scope>NUCLEOTIDE SEQUENCE</scope>
</reference>
<organism evidence="2">
    <name type="scientific">Aspergillus niger</name>
    <dbReference type="NCBI Taxonomy" id="5061"/>
    <lineage>
        <taxon>Eukaryota</taxon>
        <taxon>Fungi</taxon>
        <taxon>Dikarya</taxon>
        <taxon>Ascomycota</taxon>
        <taxon>Pezizomycotina</taxon>
        <taxon>Eurotiomycetes</taxon>
        <taxon>Eurotiomycetidae</taxon>
        <taxon>Eurotiales</taxon>
        <taxon>Aspergillaceae</taxon>
        <taxon>Aspergillus</taxon>
        <taxon>Aspergillus subgen. Circumdati</taxon>
    </lineage>
</organism>
<gene>
    <name evidence="2" type="ORF">An07g10360</name>
</gene>